<evidence type="ECO:0000259" key="1">
    <source>
        <dbReference type="Pfam" id="PF04230"/>
    </source>
</evidence>
<comment type="caution">
    <text evidence="2">The sequence shown here is derived from an EMBL/GenBank/DDBJ whole genome shotgun (WGS) entry which is preliminary data.</text>
</comment>
<dbReference type="InterPro" id="IPR007345">
    <property type="entry name" value="Polysacch_pyruvyl_Trfase"/>
</dbReference>
<protein>
    <submittedName>
        <fullName evidence="2">Exopolysaccharide biosynthesis protein</fullName>
    </submittedName>
</protein>
<name>A0A021VXN0_9CELL</name>
<dbReference type="RefSeq" id="WP_052022312.1">
    <property type="nucleotide sequence ID" value="NZ_AXCW01000018.1"/>
</dbReference>
<dbReference type="AlphaFoldDB" id="A0A021VXN0"/>
<sequence length="340" mass="37369">MTLSTLRSEARERLAEVLDGARTVALVNFPNHGNPGDPAIWLGTRILLRDLGVRVGYSSAHWDFDAGSLRSAVGSAPVLLNGGGNFGDLYLGQQQTRIEVLRTLRDNPVVQLPQSIHFADPANEARMAELLASHPDFRMMVRERNALRIARERLGLEPTLSPDHALALGARSRTRAPVWPVLWLTRLPGDPEHVDHGEPDDPDVRRVEWLHGVPDDEAGWDLVGRLALRVNRAVRDSWSPGVRGMGLRHAAAERTYTPLAWRWVRRGIDLLSSAEVVVTDKLHGHVLCALLGIPHVVLDNSYGKVSGTLDAWTGGLPGVHRAESGEEALALAHRLRVARA</sequence>
<reference evidence="2 3" key="1">
    <citation type="submission" date="2014-01" db="EMBL/GenBank/DDBJ databases">
        <title>Actinotalea ferrariae CF5-4.</title>
        <authorList>
            <person name="Chen F."/>
            <person name="Li Y."/>
            <person name="Wang G."/>
        </authorList>
    </citation>
    <scope>NUCLEOTIDE SEQUENCE [LARGE SCALE GENOMIC DNA]</scope>
    <source>
        <strain evidence="2 3">CF5-4</strain>
    </source>
</reference>
<evidence type="ECO:0000313" key="3">
    <source>
        <dbReference type="Proteomes" id="UP000019753"/>
    </source>
</evidence>
<accession>A0A021VXN0</accession>
<evidence type="ECO:0000313" key="2">
    <source>
        <dbReference type="EMBL" id="EYR64785.1"/>
    </source>
</evidence>
<organism evidence="2 3">
    <name type="scientific">Actinotalea ferrariae CF5-4</name>
    <dbReference type="NCBI Taxonomy" id="948458"/>
    <lineage>
        <taxon>Bacteria</taxon>
        <taxon>Bacillati</taxon>
        <taxon>Actinomycetota</taxon>
        <taxon>Actinomycetes</taxon>
        <taxon>Micrococcales</taxon>
        <taxon>Cellulomonadaceae</taxon>
        <taxon>Actinotalea</taxon>
    </lineage>
</organism>
<dbReference type="EMBL" id="AXCW01000018">
    <property type="protein sequence ID" value="EYR64785.1"/>
    <property type="molecule type" value="Genomic_DNA"/>
</dbReference>
<dbReference type="Proteomes" id="UP000019753">
    <property type="component" value="Unassembled WGS sequence"/>
</dbReference>
<keyword evidence="3" id="KW-1185">Reference proteome</keyword>
<proteinExistence type="predicted"/>
<gene>
    <name evidence="2" type="ORF">N866_05255</name>
</gene>
<feature type="domain" description="Polysaccharide pyruvyl transferase" evidence="1">
    <location>
        <begin position="34"/>
        <end position="302"/>
    </location>
</feature>
<dbReference type="Pfam" id="PF04230">
    <property type="entry name" value="PS_pyruv_trans"/>
    <property type="match status" value="1"/>
</dbReference>